<sequence length="120" mass="13818">MEQEGMLDICKIPPLLTVPSEVLTYARDLHEYFSMLGYLLVCLKIEKLQNEVAHTLISLLTKDFPNFRFILSLNVRKKCAENSRLPEILGQMLEIGEENIYPKILEIIILMATESDMTCK</sequence>
<keyword evidence="3" id="KW-1185">Reference proteome</keyword>
<name>A0AAV8YX15_9CUCU</name>
<evidence type="ECO:0000313" key="2">
    <source>
        <dbReference type="EMBL" id="KAJ8955555.1"/>
    </source>
</evidence>
<dbReference type="AlphaFoldDB" id="A0AAV8YX15"/>
<comment type="caution">
    <text evidence="2">The sequence shown here is derived from an EMBL/GenBank/DDBJ whole genome shotgun (WGS) entry which is preliminary data.</text>
</comment>
<dbReference type="Pfam" id="PF21049">
    <property type="entry name" value="CFA69_ARM_rpt"/>
    <property type="match status" value="1"/>
</dbReference>
<accession>A0AAV8YX15</accession>
<dbReference type="InterPro" id="IPR048733">
    <property type="entry name" value="CFA69_ARM_dom"/>
</dbReference>
<dbReference type="Proteomes" id="UP001162162">
    <property type="component" value="Unassembled WGS sequence"/>
</dbReference>
<gene>
    <name evidence="2" type="ORF">NQ318_001385</name>
</gene>
<proteinExistence type="predicted"/>
<evidence type="ECO:0000259" key="1">
    <source>
        <dbReference type="Pfam" id="PF21049"/>
    </source>
</evidence>
<dbReference type="EMBL" id="JAPWTK010000037">
    <property type="protein sequence ID" value="KAJ8955555.1"/>
    <property type="molecule type" value="Genomic_DNA"/>
</dbReference>
<evidence type="ECO:0000313" key="3">
    <source>
        <dbReference type="Proteomes" id="UP001162162"/>
    </source>
</evidence>
<protein>
    <recommendedName>
        <fullName evidence="1">Cilia- and flagella-associated protein 69 ARM repeats domain-containing protein</fullName>
    </recommendedName>
</protein>
<feature type="domain" description="Cilia- and flagella-associated protein 69 ARM repeats" evidence="1">
    <location>
        <begin position="6"/>
        <end position="120"/>
    </location>
</feature>
<organism evidence="2 3">
    <name type="scientific">Aromia moschata</name>
    <dbReference type="NCBI Taxonomy" id="1265417"/>
    <lineage>
        <taxon>Eukaryota</taxon>
        <taxon>Metazoa</taxon>
        <taxon>Ecdysozoa</taxon>
        <taxon>Arthropoda</taxon>
        <taxon>Hexapoda</taxon>
        <taxon>Insecta</taxon>
        <taxon>Pterygota</taxon>
        <taxon>Neoptera</taxon>
        <taxon>Endopterygota</taxon>
        <taxon>Coleoptera</taxon>
        <taxon>Polyphaga</taxon>
        <taxon>Cucujiformia</taxon>
        <taxon>Chrysomeloidea</taxon>
        <taxon>Cerambycidae</taxon>
        <taxon>Cerambycinae</taxon>
        <taxon>Callichromatini</taxon>
        <taxon>Aromia</taxon>
    </lineage>
</organism>
<reference evidence="2" key="1">
    <citation type="journal article" date="2023" name="Insect Mol. Biol.">
        <title>Genome sequencing provides insights into the evolution of gene families encoding plant cell wall-degrading enzymes in longhorned beetles.</title>
        <authorList>
            <person name="Shin N.R."/>
            <person name="Okamura Y."/>
            <person name="Kirsch R."/>
            <person name="Pauchet Y."/>
        </authorList>
    </citation>
    <scope>NUCLEOTIDE SEQUENCE</scope>
    <source>
        <strain evidence="2">AMC_N1</strain>
    </source>
</reference>